<dbReference type="PRINTS" id="PR00377">
    <property type="entry name" value="IMPHPHTASES"/>
</dbReference>
<evidence type="ECO:0000256" key="2">
    <source>
        <dbReference type="ARBA" id="ARBA00022801"/>
    </source>
</evidence>
<feature type="binding site" evidence="4">
    <location>
        <position position="94"/>
    </location>
    <ligand>
        <name>Mg(2+)</name>
        <dbReference type="ChEBI" id="CHEBI:18420"/>
        <label>1</label>
        <note>catalytic</note>
    </ligand>
</feature>
<evidence type="ECO:0000256" key="1">
    <source>
        <dbReference type="ARBA" id="ARBA00022723"/>
    </source>
</evidence>
<dbReference type="InterPro" id="IPR020583">
    <property type="entry name" value="Inositol_monoP_metal-BS"/>
</dbReference>
<feature type="binding site" evidence="4">
    <location>
        <position position="92"/>
    </location>
    <ligand>
        <name>Mg(2+)</name>
        <dbReference type="ChEBI" id="CHEBI:18420"/>
        <label>1</label>
        <note>catalytic</note>
    </ligand>
</feature>
<dbReference type="GO" id="GO:0007165">
    <property type="term" value="P:signal transduction"/>
    <property type="evidence" value="ECO:0007669"/>
    <property type="project" value="TreeGrafter"/>
</dbReference>
<dbReference type="GO" id="GO:0042132">
    <property type="term" value="F:fructose 1,6-bisphosphate 1-phosphatase activity"/>
    <property type="evidence" value="ECO:0007669"/>
    <property type="project" value="UniProtKB-EC"/>
</dbReference>
<dbReference type="Gene3D" id="3.30.540.10">
    <property type="entry name" value="Fructose-1,6-Bisphosphatase, subunit A, domain 1"/>
    <property type="match status" value="1"/>
</dbReference>
<gene>
    <name evidence="5" type="primary">suhB</name>
    <name evidence="5" type="ORF">JS278_01926</name>
</gene>
<dbReference type="Pfam" id="PF00459">
    <property type="entry name" value="Inositol_P"/>
    <property type="match status" value="1"/>
</dbReference>
<comment type="cofactor">
    <cofactor evidence="4">
        <name>Mg(2+)</name>
        <dbReference type="ChEBI" id="CHEBI:18420"/>
    </cofactor>
</comment>
<feature type="binding site" evidence="4">
    <location>
        <position position="211"/>
    </location>
    <ligand>
        <name>Mg(2+)</name>
        <dbReference type="ChEBI" id="CHEBI:18420"/>
        <label>1</label>
        <note>catalytic</note>
    </ligand>
</feature>
<dbReference type="EC" id="3.1.3.11" evidence="5"/>
<keyword evidence="3 4" id="KW-0460">Magnesium</keyword>
<dbReference type="SUPFAM" id="SSF56655">
    <property type="entry name" value="Carbohydrate phosphatase"/>
    <property type="match status" value="1"/>
</dbReference>
<keyword evidence="6" id="KW-1185">Reference proteome</keyword>
<feature type="binding site" evidence="4">
    <location>
        <position position="95"/>
    </location>
    <ligand>
        <name>Mg(2+)</name>
        <dbReference type="ChEBI" id="CHEBI:18420"/>
        <label>1</label>
        <note>catalytic</note>
    </ligand>
</feature>
<dbReference type="InterPro" id="IPR000760">
    <property type="entry name" value="Inositol_monophosphatase-like"/>
</dbReference>
<name>A0A344UUY4_9ACTN</name>
<keyword evidence="1 4" id="KW-0479">Metal-binding</keyword>
<proteinExistence type="predicted"/>
<accession>A0A344UUY4</accession>
<dbReference type="GO" id="GO:0006020">
    <property type="term" value="P:inositol metabolic process"/>
    <property type="evidence" value="ECO:0007669"/>
    <property type="project" value="TreeGrafter"/>
</dbReference>
<dbReference type="KEGG" id="acij:JS278_01926"/>
<reference evidence="5 6" key="1">
    <citation type="submission" date="2017-12" db="EMBL/GenBank/DDBJ databases">
        <title>The whole genome sequence of the Acidipropionibacterium virtanenii sp. nov. type strain JS278.</title>
        <authorList>
            <person name="Laine P."/>
            <person name="Deptula P."/>
            <person name="Varmanen P."/>
            <person name="Auvinen P."/>
        </authorList>
    </citation>
    <scope>NUCLEOTIDE SEQUENCE [LARGE SCALE GENOMIC DNA]</scope>
    <source>
        <strain evidence="5 6">JS278</strain>
    </source>
</reference>
<feature type="binding site" evidence="4">
    <location>
        <position position="69"/>
    </location>
    <ligand>
        <name>Mg(2+)</name>
        <dbReference type="ChEBI" id="CHEBI:18420"/>
        <label>1</label>
        <note>catalytic</note>
    </ligand>
</feature>
<evidence type="ECO:0000313" key="5">
    <source>
        <dbReference type="EMBL" id="AXE39082.1"/>
    </source>
</evidence>
<dbReference type="GO" id="GO:0008934">
    <property type="term" value="F:inositol monophosphate 1-phosphatase activity"/>
    <property type="evidence" value="ECO:0007669"/>
    <property type="project" value="TreeGrafter"/>
</dbReference>
<dbReference type="GO" id="GO:0046872">
    <property type="term" value="F:metal ion binding"/>
    <property type="evidence" value="ECO:0007669"/>
    <property type="project" value="UniProtKB-KW"/>
</dbReference>
<dbReference type="PROSITE" id="PS00629">
    <property type="entry name" value="IMP_1"/>
    <property type="match status" value="1"/>
</dbReference>
<dbReference type="Proteomes" id="UP000251995">
    <property type="component" value="Chromosome"/>
</dbReference>
<evidence type="ECO:0000256" key="3">
    <source>
        <dbReference type="ARBA" id="ARBA00022842"/>
    </source>
</evidence>
<dbReference type="PANTHER" id="PTHR20854">
    <property type="entry name" value="INOSITOL MONOPHOSPHATASE"/>
    <property type="match status" value="1"/>
</dbReference>
<organism evidence="5 6">
    <name type="scientific">Acidipropionibacterium virtanenii</name>
    <dbReference type="NCBI Taxonomy" id="2057246"/>
    <lineage>
        <taxon>Bacteria</taxon>
        <taxon>Bacillati</taxon>
        <taxon>Actinomycetota</taxon>
        <taxon>Actinomycetes</taxon>
        <taxon>Propionibacteriales</taxon>
        <taxon>Propionibacteriaceae</taxon>
        <taxon>Acidipropionibacterium</taxon>
    </lineage>
</organism>
<sequence>MSRLSGEAVSQIIRDVAERIIDPAFGTLSTAQIHQKTHPGDLVTDIDRRAERALSAELVARGGGVAVGEEAVFADPAILSGLPEAPLAWVIDPIDGTGNFIKASDDHAVMVAEVRAGRAVRGWIFQPRRGHMYFAEAGAGTWCDGERLSRGPSGDPVVAVTTHKAFHQAPQPASGPRLEWGWSRWCCGVDYPRLCAGEVDATVYLHSHPWDHLAGALMVRELGGVVRTASGRDFGVTEIPGDPLIVASDERAHSAVAGALRRL</sequence>
<dbReference type="EMBL" id="CP025198">
    <property type="protein sequence ID" value="AXE39082.1"/>
    <property type="molecule type" value="Genomic_DNA"/>
</dbReference>
<evidence type="ECO:0000313" key="6">
    <source>
        <dbReference type="Proteomes" id="UP000251995"/>
    </source>
</evidence>
<dbReference type="PANTHER" id="PTHR20854:SF4">
    <property type="entry name" value="INOSITOL-1-MONOPHOSPHATASE-RELATED"/>
    <property type="match status" value="1"/>
</dbReference>
<evidence type="ECO:0000256" key="4">
    <source>
        <dbReference type="PIRSR" id="PIRSR600760-2"/>
    </source>
</evidence>
<protein>
    <submittedName>
        <fullName evidence="5">Fructose-1, 6-bisphosphatase/inositol-1-monophosphatase</fullName>
        <ecNumber evidence="5">3.1.3.11</ecNumber>
    </submittedName>
</protein>
<dbReference type="AlphaFoldDB" id="A0A344UUY4"/>
<keyword evidence="2 5" id="KW-0378">Hydrolase</keyword>
<dbReference type="RefSeq" id="WP_114044988.1">
    <property type="nucleotide sequence ID" value="NZ_CP025198.1"/>
</dbReference>
<dbReference type="Gene3D" id="3.40.190.80">
    <property type="match status" value="1"/>
</dbReference>
<dbReference type="CDD" id="cd01637">
    <property type="entry name" value="IMPase_like"/>
    <property type="match status" value="1"/>
</dbReference>
<dbReference type="OrthoDB" id="9772456at2"/>